<protein>
    <submittedName>
        <fullName evidence="1">WD40 repeat domain-containing protein</fullName>
    </submittedName>
</protein>
<keyword evidence="2" id="KW-1185">Reference proteome</keyword>
<proteinExistence type="predicted"/>
<dbReference type="RefSeq" id="WP_268146700.1">
    <property type="nucleotide sequence ID" value="NZ_JAPPUW010000001.1"/>
</dbReference>
<dbReference type="AlphaFoldDB" id="A0A9X4R857"/>
<dbReference type="SUPFAM" id="SSF50969">
    <property type="entry name" value="YVTN repeat-like/Quinoprotein amine dehydrogenase"/>
    <property type="match status" value="1"/>
</dbReference>
<dbReference type="InterPro" id="IPR015943">
    <property type="entry name" value="WD40/YVTN_repeat-like_dom_sf"/>
</dbReference>
<gene>
    <name evidence="1" type="ORF">EXJ73_10290</name>
</gene>
<comment type="caution">
    <text evidence="1">The sequence shown here is derived from an EMBL/GenBank/DDBJ whole genome shotgun (WGS) entry which is preliminary data.</text>
</comment>
<accession>A0A9X4R857</accession>
<dbReference type="Proteomes" id="UP001152766">
    <property type="component" value="Unassembled WGS sequence"/>
</dbReference>
<dbReference type="InterPro" id="IPR011044">
    <property type="entry name" value="Quino_amine_DH_bsu"/>
</dbReference>
<sequence>MPRRHDIKLGKSFVVRFVPGTDLLVCLGQKVKLRRRFGAAHVADALPFSHPATCAIAPDSASVAVKNSSGAVALLELPTLRTRWVNPPDNEGCQLLFSPCSQFLVTGSWQGELSGIDVATGAVRNWGRAPDSMITYLSQSADRRRYVYVEQPIARGDAPPANSVVSLQSWPFDAQPALRLKGPWRYVEAAELSPDAQRLAVLHQIDGLNYQLDLVDASSGHVLSNAPIDYGGTKFCMAWSPDGRHLACVRKGGLTLFGTDTLQIAAKVDLAYACDVAFSPDGEWLAIGDWQQGVVRSLAEVLAGAEVTPPS</sequence>
<dbReference type="Gene3D" id="2.130.10.10">
    <property type="entry name" value="YVTN repeat-like/Quinoprotein amine dehydrogenase"/>
    <property type="match status" value="2"/>
</dbReference>
<organism evidence="1 2">
    <name type="scientific">Pelomonas aquatica</name>
    <dbReference type="NCBI Taxonomy" id="431058"/>
    <lineage>
        <taxon>Bacteria</taxon>
        <taxon>Pseudomonadati</taxon>
        <taxon>Pseudomonadota</taxon>
        <taxon>Betaproteobacteria</taxon>
        <taxon>Burkholderiales</taxon>
        <taxon>Sphaerotilaceae</taxon>
        <taxon>Roseateles</taxon>
    </lineage>
</organism>
<reference evidence="1" key="1">
    <citation type="submission" date="2019-02" db="EMBL/GenBank/DDBJ databases">
        <title>Draft genome of the type strain Pelomonas aquatica CCUG 52575T.</title>
        <authorList>
            <person name="Gomila M."/>
            <person name="Lalucat J."/>
        </authorList>
    </citation>
    <scope>NUCLEOTIDE SEQUENCE</scope>
    <source>
        <strain evidence="1">CCUG 52575</strain>
    </source>
</reference>
<evidence type="ECO:0000313" key="2">
    <source>
        <dbReference type="Proteomes" id="UP001152766"/>
    </source>
</evidence>
<evidence type="ECO:0000313" key="1">
    <source>
        <dbReference type="EMBL" id="MDG0862858.1"/>
    </source>
</evidence>
<dbReference type="EMBL" id="SGUG01000012">
    <property type="protein sequence ID" value="MDG0862858.1"/>
    <property type="molecule type" value="Genomic_DNA"/>
</dbReference>
<name>A0A9X4R857_9BURK</name>